<name>A0A815PIH1_9BILA</name>
<feature type="compositionally biased region" description="Basic residues" evidence="1">
    <location>
        <begin position="440"/>
        <end position="449"/>
    </location>
</feature>
<accession>A0A815PIH1</accession>
<feature type="compositionally biased region" description="Polar residues" evidence="1">
    <location>
        <begin position="274"/>
        <end position="306"/>
    </location>
</feature>
<evidence type="ECO:0000313" key="3">
    <source>
        <dbReference type="Proteomes" id="UP000663845"/>
    </source>
</evidence>
<reference evidence="2" key="1">
    <citation type="submission" date="2021-02" db="EMBL/GenBank/DDBJ databases">
        <authorList>
            <person name="Nowell W R."/>
        </authorList>
    </citation>
    <scope>NUCLEOTIDE SEQUENCE</scope>
</reference>
<gene>
    <name evidence="2" type="ORF">JYZ213_LOCUS40582</name>
</gene>
<feature type="compositionally biased region" description="Basic residues" evidence="1">
    <location>
        <begin position="494"/>
        <end position="503"/>
    </location>
</feature>
<evidence type="ECO:0000256" key="1">
    <source>
        <dbReference type="SAM" id="MobiDB-lite"/>
    </source>
</evidence>
<feature type="region of interest" description="Disordered" evidence="1">
    <location>
        <begin position="421"/>
        <end position="517"/>
    </location>
</feature>
<protein>
    <submittedName>
        <fullName evidence="2">Uncharacterized protein</fullName>
    </submittedName>
</protein>
<organism evidence="2 3">
    <name type="scientific">Adineta steineri</name>
    <dbReference type="NCBI Taxonomy" id="433720"/>
    <lineage>
        <taxon>Eukaryota</taxon>
        <taxon>Metazoa</taxon>
        <taxon>Spiralia</taxon>
        <taxon>Gnathifera</taxon>
        <taxon>Rotifera</taxon>
        <taxon>Eurotatoria</taxon>
        <taxon>Bdelloidea</taxon>
        <taxon>Adinetida</taxon>
        <taxon>Adinetidae</taxon>
        <taxon>Adineta</taxon>
    </lineage>
</organism>
<feature type="region of interest" description="Disordered" evidence="1">
    <location>
        <begin position="531"/>
        <end position="597"/>
    </location>
</feature>
<comment type="caution">
    <text evidence="2">The sequence shown here is derived from an EMBL/GenBank/DDBJ whole genome shotgun (WGS) entry which is preliminary data.</text>
</comment>
<dbReference type="EMBL" id="CAJNOG010001502">
    <property type="protein sequence ID" value="CAF1449203.1"/>
    <property type="molecule type" value="Genomic_DNA"/>
</dbReference>
<dbReference type="Proteomes" id="UP000663845">
    <property type="component" value="Unassembled WGS sequence"/>
</dbReference>
<evidence type="ECO:0000313" key="2">
    <source>
        <dbReference type="EMBL" id="CAF1449203.1"/>
    </source>
</evidence>
<feature type="compositionally biased region" description="Polar residues" evidence="1">
    <location>
        <begin position="531"/>
        <end position="545"/>
    </location>
</feature>
<dbReference type="AlphaFoldDB" id="A0A815PIH1"/>
<sequence length="597" mass="68685">MFTSINNRTVFDIPLTWNRTRFEASRLKCRQARRIVETSINAQFNKQLRDVFFQKLDIEKNTTDSQERIVYQEKKVRALDNLTDVAAQSLNDYFDKRMENVRTAIQEHCNAIQQILREENDHWQEIHTAIDQNMITSNDIHPPNKIDEEIPLTNIHTIDEADEDEHTSRLLNNKTVTPLLTEMIRKSRLHSNRSSLIQYSIPISTENLIQTKQEQFSMIQPLNSARRTLHVIDTTFVVKLEESKSIEPDQLEIPPMESSSPSILTNPIQLVPTTTSIPNEPLSVTTVTPNETLPTPEVDTTPSYSQPKPPARLYFSPTLLLDDVESEPIQPVLSTIDQNQTRNEKPKLTSRRFGQTFLLDNIKSEKIDESQDTENLRPKVSDDIPLITHSDPTLLMEKQSLDKSQHIEIVDNEKSVVYSKRRTRALTTTKSKIEPEPIHMTRRTTRKQKQTNEGDTTTNRQTRKRKQSKSDDDDGNNNTVALRKKKAAPPPAKPKTRKTRVKKIKEVPIREPSPLPIIDRTTHYSTRFSTRSHRINNGTLSSTMMTDDDNNKSTRIRTKSVGRPRNDQTVATNRSHTNKNQSKSRAKSMVATRGRKK</sequence>
<feature type="region of interest" description="Disordered" evidence="1">
    <location>
        <begin position="274"/>
        <end position="310"/>
    </location>
</feature>
<proteinExistence type="predicted"/>
<feature type="compositionally biased region" description="Polar residues" evidence="1">
    <location>
        <begin position="567"/>
        <end position="583"/>
    </location>
</feature>